<organism evidence="2 3">
    <name type="scientific">Prunus dulcis</name>
    <name type="common">Almond</name>
    <name type="synonym">Amygdalus dulcis</name>
    <dbReference type="NCBI Taxonomy" id="3755"/>
    <lineage>
        <taxon>Eukaryota</taxon>
        <taxon>Viridiplantae</taxon>
        <taxon>Streptophyta</taxon>
        <taxon>Embryophyta</taxon>
        <taxon>Tracheophyta</taxon>
        <taxon>Spermatophyta</taxon>
        <taxon>Magnoliopsida</taxon>
        <taxon>eudicotyledons</taxon>
        <taxon>Gunneridae</taxon>
        <taxon>Pentapetalae</taxon>
        <taxon>rosids</taxon>
        <taxon>fabids</taxon>
        <taxon>Rosales</taxon>
        <taxon>Rosaceae</taxon>
        <taxon>Amygdaloideae</taxon>
        <taxon>Amygdaleae</taxon>
        <taxon>Prunus</taxon>
    </lineage>
</organism>
<dbReference type="Proteomes" id="UP001054821">
    <property type="component" value="Chromosome 1"/>
</dbReference>
<evidence type="ECO:0000313" key="2">
    <source>
        <dbReference type="EMBL" id="KAI5347604.1"/>
    </source>
</evidence>
<feature type="compositionally biased region" description="Polar residues" evidence="1">
    <location>
        <begin position="85"/>
        <end position="97"/>
    </location>
</feature>
<accession>A0AAD4ZJ09</accession>
<proteinExistence type="predicted"/>
<evidence type="ECO:0000256" key="1">
    <source>
        <dbReference type="SAM" id="MobiDB-lite"/>
    </source>
</evidence>
<dbReference type="EMBL" id="JAJFAZ020000001">
    <property type="protein sequence ID" value="KAI5347604.1"/>
    <property type="molecule type" value="Genomic_DNA"/>
</dbReference>
<sequence length="97" mass="10178">MSCNCELYSEVHVSQMHHSSSQQQQDPLQPEQVQQNSCKRKGPSSSGAANSTGTGNTIGPSPNSQPSTPSTHTPRDGVSMAGNLPNASSKLEQKSSP</sequence>
<protein>
    <submittedName>
        <fullName evidence="2">Uncharacterized protein</fullName>
    </submittedName>
</protein>
<evidence type="ECO:0000313" key="3">
    <source>
        <dbReference type="Proteomes" id="UP001054821"/>
    </source>
</evidence>
<feature type="compositionally biased region" description="Low complexity" evidence="1">
    <location>
        <begin position="10"/>
        <end position="35"/>
    </location>
</feature>
<feature type="region of interest" description="Disordered" evidence="1">
    <location>
        <begin position="10"/>
        <end position="97"/>
    </location>
</feature>
<feature type="compositionally biased region" description="Low complexity" evidence="1">
    <location>
        <begin position="44"/>
        <end position="72"/>
    </location>
</feature>
<reference evidence="2 3" key="1">
    <citation type="journal article" date="2022" name="G3 (Bethesda)">
        <title>Whole-genome sequence and methylome profiling of the almond [Prunus dulcis (Mill.) D.A. Webb] cultivar 'Nonpareil'.</title>
        <authorList>
            <person name="D'Amico-Willman K.M."/>
            <person name="Ouma W.Z."/>
            <person name="Meulia T."/>
            <person name="Sideli G.M."/>
            <person name="Gradziel T.M."/>
            <person name="Fresnedo-Ramirez J."/>
        </authorList>
    </citation>
    <scope>NUCLEOTIDE SEQUENCE [LARGE SCALE GENOMIC DNA]</scope>
    <source>
        <strain evidence="2">Clone GOH B32 T37-40</strain>
    </source>
</reference>
<comment type="caution">
    <text evidence="2">The sequence shown here is derived from an EMBL/GenBank/DDBJ whole genome shotgun (WGS) entry which is preliminary data.</text>
</comment>
<dbReference type="AlphaFoldDB" id="A0AAD4ZJ09"/>
<name>A0AAD4ZJ09_PRUDU</name>
<gene>
    <name evidence="2" type="ORF">L3X38_000491</name>
</gene>
<keyword evidence="3" id="KW-1185">Reference proteome</keyword>